<dbReference type="InterPro" id="IPR052900">
    <property type="entry name" value="Phospholipid_Metab_Enz"/>
</dbReference>
<organism evidence="3 4">
    <name type="scientific">Sphingomonas aurantiaca</name>
    <dbReference type="NCBI Taxonomy" id="185949"/>
    <lineage>
        <taxon>Bacteria</taxon>
        <taxon>Pseudomonadati</taxon>
        <taxon>Pseudomonadota</taxon>
        <taxon>Alphaproteobacteria</taxon>
        <taxon>Sphingomonadales</taxon>
        <taxon>Sphingomonadaceae</taxon>
        <taxon>Sphingomonas</taxon>
    </lineage>
</organism>
<evidence type="ECO:0000259" key="1">
    <source>
        <dbReference type="Pfam" id="PF09423"/>
    </source>
</evidence>
<dbReference type="PANTHER" id="PTHR43606:SF2">
    <property type="entry name" value="ALKALINE PHOSPHATASE FAMILY PROTEIN (AFU_ORTHOLOGUE AFUA_5G03860)"/>
    <property type="match status" value="1"/>
</dbReference>
<dbReference type="Pfam" id="PF16655">
    <property type="entry name" value="PhoD_N"/>
    <property type="match status" value="1"/>
</dbReference>
<dbReference type="PANTHER" id="PTHR43606">
    <property type="entry name" value="PHOSPHATASE, PUTATIVE (AFU_ORTHOLOGUE AFUA_6G08710)-RELATED"/>
    <property type="match status" value="1"/>
</dbReference>
<dbReference type="SUPFAM" id="SSF56300">
    <property type="entry name" value="Metallo-dependent phosphatases"/>
    <property type="match status" value="1"/>
</dbReference>
<dbReference type="Gene3D" id="3.60.21.70">
    <property type="entry name" value="PhoD-like phosphatase"/>
    <property type="match status" value="1"/>
</dbReference>
<protein>
    <submittedName>
        <fullName evidence="3">Alkaline phosphatase D</fullName>
    </submittedName>
</protein>
<feature type="domain" description="Phospholipase D N-terminal" evidence="2">
    <location>
        <begin position="43"/>
        <end position="139"/>
    </location>
</feature>
<evidence type="ECO:0000313" key="3">
    <source>
        <dbReference type="EMBL" id="PTQ58385.1"/>
    </source>
</evidence>
<dbReference type="CDD" id="cd07389">
    <property type="entry name" value="MPP_PhoD"/>
    <property type="match status" value="1"/>
</dbReference>
<gene>
    <name evidence="3" type="ORF">C8J26_3685</name>
</gene>
<name>A0A2T5GGD8_9SPHN</name>
<dbReference type="InterPro" id="IPR018946">
    <property type="entry name" value="PhoD-like_MPP"/>
</dbReference>
<dbReference type="EMBL" id="QAOG01000008">
    <property type="protein sequence ID" value="PTQ58385.1"/>
    <property type="molecule type" value="Genomic_DNA"/>
</dbReference>
<keyword evidence="4" id="KW-1185">Reference proteome</keyword>
<dbReference type="RefSeq" id="WP_107959586.1">
    <property type="nucleotide sequence ID" value="NZ_QAOG01000008.1"/>
</dbReference>
<dbReference type="Pfam" id="PF09423">
    <property type="entry name" value="PhoD"/>
    <property type="match status" value="1"/>
</dbReference>
<dbReference type="Proteomes" id="UP000244189">
    <property type="component" value="Unassembled WGS sequence"/>
</dbReference>
<dbReference type="InterPro" id="IPR032093">
    <property type="entry name" value="PhoD_N"/>
</dbReference>
<dbReference type="Gene3D" id="2.60.40.380">
    <property type="entry name" value="Purple acid phosphatase-like, N-terminal"/>
    <property type="match status" value="1"/>
</dbReference>
<feature type="domain" description="PhoD-like phosphatase metallophosphatase" evidence="1">
    <location>
        <begin position="152"/>
        <end position="492"/>
    </location>
</feature>
<evidence type="ECO:0000313" key="4">
    <source>
        <dbReference type="Proteomes" id="UP000244189"/>
    </source>
</evidence>
<accession>A0A2T5GGD8</accession>
<comment type="caution">
    <text evidence="3">The sequence shown here is derived from an EMBL/GenBank/DDBJ whole genome shotgun (WGS) entry which is preliminary data.</text>
</comment>
<proteinExistence type="predicted"/>
<reference evidence="3 4" key="1">
    <citation type="submission" date="2018-04" db="EMBL/GenBank/DDBJ databases">
        <title>Genomic Encyclopedia of Type Strains, Phase III (KMG-III): the genomes of soil and plant-associated and newly described type strains.</title>
        <authorList>
            <person name="Whitman W."/>
        </authorList>
    </citation>
    <scope>NUCLEOTIDE SEQUENCE [LARGE SCALE GENOMIC DNA]</scope>
    <source>
        <strain evidence="3 4">MA101b</strain>
    </source>
</reference>
<dbReference type="AlphaFoldDB" id="A0A2T5GGD8"/>
<sequence>MTNTTGSGLILNRRTMIGAAAALVGAPAILRAQQLFAAYPFRLGIAAGDPAADGFVIWTRLAPDPLAEHGGMPMQPVEVEWQVATDPRFATLVAGGKALARPELAHSVHVEVAGLLPDRPYWYRFTVGSERSTAGCARTLPVAGASLDRLRFAVAGCQNYEDGLYTAYRHLAADDPAFVFHYGDYIYEGRSAPMPVGYDGKPRRFVREHAGQKLFDLADYRRRYAQYKSDPDLQAAHAAAAWFVTFDDHEVENNWVGEIDQEKDPPEVFALRRAAAFQAYYEHMPLRRSAFPGPAGMQIYRRATIGNLLDLHLLDTRQFRTDQPCDDGFKPRCAGWADPAAQVMGQTQEAWLSTALKQKSARWNALAQQVMMMPLDRRTGDELAPIRNMDSWGGYDAPRERVLKMVQGLDNMVVLTGDEHQNYAGVLRTQGGQGDAVAVEFVGTSITSGGDGADRRVGEDRLRARNPFLAWTNDRRGYLLCDVDADQWKTEFRTVDTVTRPDGMIKTSGTAIVEHGRAAVTVT</sequence>
<dbReference type="InterPro" id="IPR038607">
    <property type="entry name" value="PhoD-like_sf"/>
</dbReference>
<dbReference type="InterPro" id="IPR029052">
    <property type="entry name" value="Metallo-depent_PP-like"/>
</dbReference>
<evidence type="ECO:0000259" key="2">
    <source>
        <dbReference type="Pfam" id="PF16655"/>
    </source>
</evidence>